<feature type="compositionally biased region" description="Basic and acidic residues" evidence="1">
    <location>
        <begin position="36"/>
        <end position="52"/>
    </location>
</feature>
<accession>A0A699R6M2</accession>
<organism evidence="2">
    <name type="scientific">Tanacetum cinerariifolium</name>
    <name type="common">Dalmatian daisy</name>
    <name type="synonym">Chrysanthemum cinerariifolium</name>
    <dbReference type="NCBI Taxonomy" id="118510"/>
    <lineage>
        <taxon>Eukaryota</taxon>
        <taxon>Viridiplantae</taxon>
        <taxon>Streptophyta</taxon>
        <taxon>Embryophyta</taxon>
        <taxon>Tracheophyta</taxon>
        <taxon>Spermatophyta</taxon>
        <taxon>Magnoliopsida</taxon>
        <taxon>eudicotyledons</taxon>
        <taxon>Gunneridae</taxon>
        <taxon>Pentapetalae</taxon>
        <taxon>asterids</taxon>
        <taxon>campanulids</taxon>
        <taxon>Asterales</taxon>
        <taxon>Asteraceae</taxon>
        <taxon>Asteroideae</taxon>
        <taxon>Anthemideae</taxon>
        <taxon>Anthemidinae</taxon>
        <taxon>Tanacetum</taxon>
    </lineage>
</organism>
<proteinExistence type="predicted"/>
<sequence length="52" mass="6036">TYGMATDYGIMKEEMFELSGRKSVPGMNSRKRGKWKEKTNRSSRELHGKELV</sequence>
<comment type="caution">
    <text evidence="2">The sequence shown here is derived from an EMBL/GenBank/DDBJ whole genome shotgun (WGS) entry which is preliminary data.</text>
</comment>
<evidence type="ECO:0000256" key="1">
    <source>
        <dbReference type="SAM" id="MobiDB-lite"/>
    </source>
</evidence>
<feature type="region of interest" description="Disordered" evidence="1">
    <location>
        <begin position="21"/>
        <end position="52"/>
    </location>
</feature>
<dbReference type="AlphaFoldDB" id="A0A699R6M2"/>
<evidence type="ECO:0000313" key="2">
    <source>
        <dbReference type="EMBL" id="GFC81493.1"/>
    </source>
</evidence>
<gene>
    <name evidence="2" type="ORF">Tci_853463</name>
</gene>
<reference evidence="2" key="1">
    <citation type="journal article" date="2019" name="Sci. Rep.">
        <title>Draft genome of Tanacetum cinerariifolium, the natural source of mosquito coil.</title>
        <authorList>
            <person name="Yamashiro T."/>
            <person name="Shiraishi A."/>
            <person name="Satake H."/>
            <person name="Nakayama K."/>
        </authorList>
    </citation>
    <scope>NUCLEOTIDE SEQUENCE</scope>
</reference>
<protein>
    <submittedName>
        <fullName evidence="2">Uncharacterized protein</fullName>
    </submittedName>
</protein>
<name>A0A699R6M2_TANCI</name>
<dbReference type="EMBL" id="BKCJ011080052">
    <property type="protein sequence ID" value="GFC81493.1"/>
    <property type="molecule type" value="Genomic_DNA"/>
</dbReference>
<feature type="non-terminal residue" evidence="2">
    <location>
        <position position="1"/>
    </location>
</feature>